<gene>
    <name evidence="1" type="ORF">FVB9532_01612</name>
</gene>
<reference evidence="1" key="1">
    <citation type="submission" date="2019-09" db="EMBL/GenBank/DDBJ databases">
        <authorList>
            <person name="Rodrigo-Torres L."/>
            <person name="Arahal R. D."/>
            <person name="Lucena T."/>
        </authorList>
    </citation>
    <scope>NUCLEOTIDE SEQUENCE</scope>
    <source>
        <strain evidence="1">ISS653</strain>
    </source>
</reference>
<sequence>MSINLKKIIPHVVIIVGFIIAALAYFNPVLQGKVIFQSDITQYIGMSHQHKEFKEDTDTESYWTDAAFGGMPTYQLGAEYPYNYIKELDRALRFLPRPADYLFLYFIGIYILFLCLKVDYKLAALGALAFGFSTYLIIILGVGHNSKAHAIAYMPIVLAGIILTFRQKYLWGGLLLTLGMALEINANHFQMTYYLMLLVIVLGVAYFIDFLKKKQIKQYFVAIAVMMVAVLIAIGTNATNILATKEYADFSTRGDTGLTITPSGEQQENTNGLSYDYITEYSYGVVETFNLFIPRFMGGSSAEKLGKDSELYNELLKMGASPQQAISFADSAPTYWGNQTFIGAPAYIGAVVIFLFVLALFLVKGRFKWWIVGGSILALLLSWGDNFAPLTKFFINNVPLYNKFRAVSSTQVILELCLPLMAVYGLSKFFSNKRTQEEKEYALKWATIITGGLAVLFLVAKSVFFDFVGNQDRQYLQQLGQSFVRALKEDRKAIFNADTIRSLIFVALAAGLIWAYLKNKVNKGLAIGGLALLIVIDLVGVDRRYVNNEDFVQERQMKKPFQANAADQEILKDNGHYRVLDFSGSPLNSARASYFHNSLGGYHAAKPGRIQELFDFYIYDGNQQVLNMLNTKYIILSNQGEVMAQPNPQANGNAWFVNEVKFVGNANEEILALDSLNTKQTAIVNKKFSAEIPQQKFTTDSTAQIQLKSYQPNELVYSYSTHEDRLAVFSEIYYPHGWKATVDGKEISILQADYVLRAAMLPAGNHEIKFTFEPEIIQTGSTITLASGALLAILLIGGLVITFRRKSA</sequence>
<name>A0AC61Y781_9FLAO</name>
<evidence type="ECO:0000313" key="2">
    <source>
        <dbReference type="Proteomes" id="UP000356253"/>
    </source>
</evidence>
<dbReference type="Proteomes" id="UP000356253">
    <property type="component" value="Unassembled WGS sequence"/>
</dbReference>
<proteinExistence type="predicted"/>
<organism evidence="1 2">
    <name type="scientific">Mesonia oceanica</name>
    <dbReference type="NCBI Taxonomy" id="2687242"/>
    <lineage>
        <taxon>Bacteria</taxon>
        <taxon>Pseudomonadati</taxon>
        <taxon>Bacteroidota</taxon>
        <taxon>Flavobacteriia</taxon>
        <taxon>Flavobacteriales</taxon>
        <taxon>Flavobacteriaceae</taxon>
        <taxon>Mesonia</taxon>
    </lineage>
</organism>
<protein>
    <submittedName>
        <fullName evidence="1">Uncharacterized protein</fullName>
    </submittedName>
</protein>
<dbReference type="EMBL" id="CABVMM010000005">
    <property type="protein sequence ID" value="VVV00342.1"/>
    <property type="molecule type" value="Genomic_DNA"/>
</dbReference>
<comment type="caution">
    <text evidence="1">The sequence shown here is derived from an EMBL/GenBank/DDBJ whole genome shotgun (WGS) entry which is preliminary data.</text>
</comment>
<accession>A0AC61Y781</accession>
<evidence type="ECO:0000313" key="1">
    <source>
        <dbReference type="EMBL" id="VVV00342.1"/>
    </source>
</evidence>
<keyword evidence="2" id="KW-1185">Reference proteome</keyword>